<dbReference type="Proteomes" id="UP000326759">
    <property type="component" value="Unassembled WGS sequence"/>
</dbReference>
<keyword evidence="6" id="KW-0808">Transferase</keyword>
<comment type="function">
    <text evidence="9">Catalyzes the decomposition of L-selenocysteine to L-alanine and elemental selenium.</text>
</comment>
<dbReference type="PANTHER" id="PTHR11601:SF62">
    <property type="entry name" value="SELENOCYSTEINE LYASE"/>
    <property type="match status" value="1"/>
</dbReference>
<proteinExistence type="inferred from homology"/>
<dbReference type="GO" id="GO:0005829">
    <property type="term" value="C:cytosol"/>
    <property type="evidence" value="ECO:0007669"/>
    <property type="project" value="UniProtKB-SubCell"/>
</dbReference>
<evidence type="ECO:0000256" key="9">
    <source>
        <dbReference type="ARBA" id="ARBA00037407"/>
    </source>
</evidence>
<comment type="caution">
    <text evidence="13">The sequence shown here is derived from an EMBL/GenBank/DDBJ whole genome shotgun (WGS) entry which is preliminary data.</text>
</comment>
<evidence type="ECO:0000256" key="1">
    <source>
        <dbReference type="ARBA" id="ARBA00001933"/>
    </source>
</evidence>
<dbReference type="InterPro" id="IPR000192">
    <property type="entry name" value="Aminotrans_V_dom"/>
</dbReference>
<evidence type="ECO:0000256" key="11">
    <source>
        <dbReference type="ARBA" id="ARBA00040554"/>
    </source>
</evidence>
<evidence type="ECO:0000313" key="14">
    <source>
        <dbReference type="Proteomes" id="UP000326759"/>
    </source>
</evidence>
<dbReference type="EMBL" id="SEYY01020121">
    <property type="protein sequence ID" value="KAB7497580.1"/>
    <property type="molecule type" value="Genomic_DNA"/>
</dbReference>
<sequence length="442" mass="49052">MQFIDLLIYVSIYCKMNDIKLSSNSTHSSTILPVNKFYFDYNATTPLAPEVIQTINDSLKEHWGNPSSNHIEGSKAKKALEKAREEVASMISAIPSEILFLSGGTEANNLVLYSAVVHFKKWVISQPDSSFSHMKPHIITTKVEHDSIKYPLLRRYFVEADVTYLGVENLPTSVIDNIRPSTCLITVMLANNETGIMFSVAHIARLLSEVNKKREAEGLFKILLHTDAAQAIGKLPVDVTDLKVDYLTIVGHKFYGPRVGALYVKKLGSGAPLYPLLYGGGQERGYRSGTENTPMYVGLGKACALVQENVLEYSSHMKKMRVYLERQLKKAFANYIKINCVDPCNVSNPEECSIPPSGPKQTHFIFPRLPNTTSVSFYYPEVPVLENSGVCSFHAKRSIRLSVGRETTVPEIEAIVIDIKQAISKALDPLKLPTSSSTSNST</sequence>
<feature type="domain" description="Aminotransferase class V" evidence="12">
    <location>
        <begin position="38"/>
        <end position="330"/>
    </location>
</feature>
<comment type="subunit">
    <text evidence="4">Homodimer.</text>
</comment>
<comment type="similarity">
    <text evidence="3">Belongs to the class-V pyridoxal-phosphate-dependent aminotransferase family.</text>
</comment>
<keyword evidence="5" id="KW-0963">Cytoplasm</keyword>
<evidence type="ECO:0000256" key="6">
    <source>
        <dbReference type="ARBA" id="ARBA00022679"/>
    </source>
</evidence>
<dbReference type="InterPro" id="IPR015422">
    <property type="entry name" value="PyrdxlP-dep_Trfase_small"/>
</dbReference>
<protein>
    <recommendedName>
        <fullName evidence="11">Selenocysteine lyase</fullName>
        <ecNumber evidence="10">4.4.1.16</ecNumber>
    </recommendedName>
</protein>
<dbReference type="InterPro" id="IPR016454">
    <property type="entry name" value="Cysteine_dSase"/>
</dbReference>
<dbReference type="AlphaFoldDB" id="A0A5N5SY36"/>
<dbReference type="PIRSF" id="PIRSF005572">
    <property type="entry name" value="NifS"/>
    <property type="match status" value="1"/>
</dbReference>
<dbReference type="FunFam" id="3.40.640.10:FF:000083">
    <property type="entry name" value="Selenocysteine lyase"/>
    <property type="match status" value="1"/>
</dbReference>
<keyword evidence="7" id="KW-0663">Pyridoxal phosphate</keyword>
<dbReference type="OrthoDB" id="10250117at2759"/>
<dbReference type="InterPro" id="IPR015421">
    <property type="entry name" value="PyrdxlP-dep_Trfase_major"/>
</dbReference>
<evidence type="ECO:0000256" key="10">
    <source>
        <dbReference type="ARBA" id="ARBA00039054"/>
    </source>
</evidence>
<comment type="subcellular location">
    <subcellularLocation>
        <location evidence="2">Cytoplasm</location>
        <location evidence="2">Cytosol</location>
    </subcellularLocation>
</comment>
<evidence type="ECO:0000256" key="4">
    <source>
        <dbReference type="ARBA" id="ARBA00011738"/>
    </source>
</evidence>
<dbReference type="PANTHER" id="PTHR11601">
    <property type="entry name" value="CYSTEINE DESULFURYLASE FAMILY MEMBER"/>
    <property type="match status" value="1"/>
</dbReference>
<keyword evidence="8 13" id="KW-0456">Lyase</keyword>
<name>A0A5N5SY36_9CRUS</name>
<dbReference type="GO" id="GO:0009000">
    <property type="term" value="F:selenocysteine lyase activity"/>
    <property type="evidence" value="ECO:0007669"/>
    <property type="project" value="UniProtKB-EC"/>
</dbReference>
<comment type="cofactor">
    <cofactor evidence="1">
        <name>pyridoxal 5'-phosphate</name>
        <dbReference type="ChEBI" id="CHEBI:597326"/>
    </cofactor>
</comment>
<dbReference type="Gene3D" id="1.10.260.50">
    <property type="match status" value="1"/>
</dbReference>
<evidence type="ECO:0000259" key="12">
    <source>
        <dbReference type="Pfam" id="PF00266"/>
    </source>
</evidence>
<evidence type="ECO:0000256" key="7">
    <source>
        <dbReference type="ARBA" id="ARBA00022898"/>
    </source>
</evidence>
<dbReference type="InterPro" id="IPR015424">
    <property type="entry name" value="PyrdxlP-dep_Trfase"/>
</dbReference>
<gene>
    <name evidence="13" type="primary">SCLY</name>
    <name evidence="13" type="ORF">Anas_11233</name>
</gene>
<evidence type="ECO:0000256" key="2">
    <source>
        <dbReference type="ARBA" id="ARBA00004514"/>
    </source>
</evidence>
<evidence type="ECO:0000256" key="8">
    <source>
        <dbReference type="ARBA" id="ARBA00023239"/>
    </source>
</evidence>
<keyword evidence="14" id="KW-1185">Reference proteome</keyword>
<dbReference type="Pfam" id="PF00266">
    <property type="entry name" value="Aminotran_5"/>
    <property type="match status" value="1"/>
</dbReference>
<dbReference type="Gene3D" id="3.90.1150.10">
    <property type="entry name" value="Aspartate Aminotransferase, domain 1"/>
    <property type="match status" value="1"/>
</dbReference>
<dbReference type="EC" id="4.4.1.16" evidence="10"/>
<dbReference type="GO" id="GO:0016740">
    <property type="term" value="F:transferase activity"/>
    <property type="evidence" value="ECO:0007669"/>
    <property type="project" value="UniProtKB-KW"/>
</dbReference>
<accession>A0A5N5SY36</accession>
<reference evidence="13 14" key="1">
    <citation type="journal article" date="2019" name="PLoS Biol.">
        <title>Sex chromosomes control vertical transmission of feminizing Wolbachia symbionts in an isopod.</title>
        <authorList>
            <person name="Becking T."/>
            <person name="Chebbi M.A."/>
            <person name="Giraud I."/>
            <person name="Moumen B."/>
            <person name="Laverre T."/>
            <person name="Caubet Y."/>
            <person name="Peccoud J."/>
            <person name="Gilbert C."/>
            <person name="Cordaux R."/>
        </authorList>
    </citation>
    <scope>NUCLEOTIDE SEQUENCE [LARGE SCALE GENOMIC DNA]</scope>
    <source>
        <strain evidence="13">ANa2</strain>
        <tissue evidence="13">Whole body excluding digestive tract and cuticle</tissue>
    </source>
</reference>
<dbReference type="SUPFAM" id="SSF53383">
    <property type="entry name" value="PLP-dependent transferases"/>
    <property type="match status" value="1"/>
</dbReference>
<evidence type="ECO:0000313" key="13">
    <source>
        <dbReference type="EMBL" id="KAB7497580.1"/>
    </source>
</evidence>
<evidence type="ECO:0000256" key="3">
    <source>
        <dbReference type="ARBA" id="ARBA00009236"/>
    </source>
</evidence>
<evidence type="ECO:0000256" key="5">
    <source>
        <dbReference type="ARBA" id="ARBA00022490"/>
    </source>
</evidence>
<dbReference type="Gene3D" id="3.40.640.10">
    <property type="entry name" value="Type I PLP-dependent aspartate aminotransferase-like (Major domain)"/>
    <property type="match status" value="1"/>
</dbReference>
<organism evidence="13 14">
    <name type="scientific">Armadillidium nasatum</name>
    <dbReference type="NCBI Taxonomy" id="96803"/>
    <lineage>
        <taxon>Eukaryota</taxon>
        <taxon>Metazoa</taxon>
        <taxon>Ecdysozoa</taxon>
        <taxon>Arthropoda</taxon>
        <taxon>Crustacea</taxon>
        <taxon>Multicrustacea</taxon>
        <taxon>Malacostraca</taxon>
        <taxon>Eumalacostraca</taxon>
        <taxon>Peracarida</taxon>
        <taxon>Isopoda</taxon>
        <taxon>Oniscidea</taxon>
        <taxon>Crinocheta</taxon>
        <taxon>Armadillidiidae</taxon>
        <taxon>Armadillidium</taxon>
    </lineage>
</organism>